<organism evidence="2">
    <name type="scientific">Tanacetum cinerariifolium</name>
    <name type="common">Dalmatian daisy</name>
    <name type="synonym">Chrysanthemum cinerariifolium</name>
    <dbReference type="NCBI Taxonomy" id="118510"/>
    <lineage>
        <taxon>Eukaryota</taxon>
        <taxon>Viridiplantae</taxon>
        <taxon>Streptophyta</taxon>
        <taxon>Embryophyta</taxon>
        <taxon>Tracheophyta</taxon>
        <taxon>Spermatophyta</taxon>
        <taxon>Magnoliopsida</taxon>
        <taxon>eudicotyledons</taxon>
        <taxon>Gunneridae</taxon>
        <taxon>Pentapetalae</taxon>
        <taxon>asterids</taxon>
        <taxon>campanulids</taxon>
        <taxon>Asterales</taxon>
        <taxon>Asteraceae</taxon>
        <taxon>Asteroideae</taxon>
        <taxon>Anthemideae</taxon>
        <taxon>Anthemidinae</taxon>
        <taxon>Tanacetum</taxon>
    </lineage>
</organism>
<evidence type="ECO:0000256" key="1">
    <source>
        <dbReference type="SAM" id="MobiDB-lite"/>
    </source>
</evidence>
<feature type="compositionally biased region" description="Low complexity" evidence="1">
    <location>
        <begin position="1"/>
        <end position="20"/>
    </location>
</feature>
<proteinExistence type="predicted"/>
<feature type="region of interest" description="Disordered" evidence="1">
    <location>
        <begin position="1"/>
        <end position="36"/>
    </location>
</feature>
<evidence type="ECO:0000313" key="2">
    <source>
        <dbReference type="EMBL" id="GEU54813.1"/>
    </source>
</evidence>
<name>A0A6L2KYQ9_TANCI</name>
<dbReference type="AlphaFoldDB" id="A0A6L2KYQ9"/>
<gene>
    <name evidence="2" type="ORF">Tci_026791</name>
</gene>
<comment type="caution">
    <text evidence="2">The sequence shown here is derived from an EMBL/GenBank/DDBJ whole genome shotgun (WGS) entry which is preliminary data.</text>
</comment>
<accession>A0A6L2KYQ9</accession>
<sequence>MSSSMSLSISSSMSSSMSSIPANTTEATKLQKKSVIKQTGGDVKAKTLWKTAMGVIANNLDGVLNSNEIGLDKIQGFAKGYEVGNFETKMEVEVDRKLESEVSGLKNELGKRMDDKSLEEVVNGNEMRLDEIPGFMKGEIEKLAKGLVDKEIEKSAVKALWLFVVSVIINNLDLVDFAMASGDASVKKHSKAYVGGSGACRVTE</sequence>
<protein>
    <submittedName>
        <fullName evidence="2">Uncharacterized protein</fullName>
    </submittedName>
</protein>
<reference evidence="2" key="1">
    <citation type="journal article" date="2019" name="Sci. Rep.">
        <title>Draft genome of Tanacetum cinerariifolium, the natural source of mosquito coil.</title>
        <authorList>
            <person name="Yamashiro T."/>
            <person name="Shiraishi A."/>
            <person name="Satake H."/>
            <person name="Nakayama K."/>
        </authorList>
    </citation>
    <scope>NUCLEOTIDE SEQUENCE</scope>
</reference>
<dbReference type="EMBL" id="BKCJ010003393">
    <property type="protein sequence ID" value="GEU54813.1"/>
    <property type="molecule type" value="Genomic_DNA"/>
</dbReference>